<name>A0A0G0LYZ6_9BACT</name>
<dbReference type="InterPro" id="IPR008258">
    <property type="entry name" value="Transglycosylase_SLT_dom_1"/>
</dbReference>
<evidence type="ECO:0000313" key="3">
    <source>
        <dbReference type="Proteomes" id="UP000033881"/>
    </source>
</evidence>
<protein>
    <recommendedName>
        <fullName evidence="1">Transglycosylase SLT domain-containing protein</fullName>
    </recommendedName>
</protein>
<dbReference type="SUPFAM" id="SSF53955">
    <property type="entry name" value="Lysozyme-like"/>
    <property type="match status" value="1"/>
</dbReference>
<accession>A0A0G0LYZ6</accession>
<feature type="domain" description="Transglycosylase SLT" evidence="1">
    <location>
        <begin position="94"/>
        <end position="169"/>
    </location>
</feature>
<comment type="caution">
    <text evidence="2">The sequence shown here is derived from an EMBL/GenBank/DDBJ whole genome shotgun (WGS) entry which is preliminary data.</text>
</comment>
<gene>
    <name evidence="2" type="ORF">UT24_C0052G0009</name>
</gene>
<dbReference type="STRING" id="1618574.UT24_C0052G0009"/>
<dbReference type="InterPro" id="IPR023346">
    <property type="entry name" value="Lysozyme-like_dom_sf"/>
</dbReference>
<evidence type="ECO:0000313" key="2">
    <source>
        <dbReference type="EMBL" id="KKQ97138.1"/>
    </source>
</evidence>
<dbReference type="AlphaFoldDB" id="A0A0G0LYZ6"/>
<dbReference type="Proteomes" id="UP000033881">
    <property type="component" value="Unassembled WGS sequence"/>
</dbReference>
<dbReference type="Gene3D" id="1.10.530.10">
    <property type="match status" value="1"/>
</dbReference>
<reference evidence="2 3" key="1">
    <citation type="journal article" date="2015" name="Nature">
        <title>rRNA introns, odd ribosomes, and small enigmatic genomes across a large radiation of phyla.</title>
        <authorList>
            <person name="Brown C.T."/>
            <person name="Hug L.A."/>
            <person name="Thomas B.C."/>
            <person name="Sharon I."/>
            <person name="Castelle C.J."/>
            <person name="Singh A."/>
            <person name="Wilkins M.J."/>
            <person name="Williams K.H."/>
            <person name="Banfield J.F."/>
        </authorList>
    </citation>
    <scope>NUCLEOTIDE SEQUENCE [LARGE SCALE GENOMIC DNA]</scope>
</reference>
<dbReference type="EMBL" id="LBWB01000052">
    <property type="protein sequence ID" value="KKQ97138.1"/>
    <property type="molecule type" value="Genomic_DNA"/>
</dbReference>
<dbReference type="Pfam" id="PF01464">
    <property type="entry name" value="SLT"/>
    <property type="match status" value="1"/>
</dbReference>
<sequence>MFEIISIVVSALVAIASPASPNSPNFVYIAEAKTKSLASSVLAVDKIPETILSDKITQEKKEGDNVNKDEEGWESLALLNSVRKNDNVEEIKDLIKQYSAQYAVSPEEMTRVMMCESSGKADAIGDNGLAFGLFQFHENTFNLFSKELGEKLDWKNPEHQIKLASWSFANGKQGHWTCYKKTKNF</sequence>
<organism evidence="2 3">
    <name type="scientific">Candidatus Woesebacteria bacterium GW2011_GWB1_39_12</name>
    <dbReference type="NCBI Taxonomy" id="1618574"/>
    <lineage>
        <taxon>Bacteria</taxon>
        <taxon>Candidatus Woeseibacteriota</taxon>
    </lineage>
</organism>
<proteinExistence type="predicted"/>
<evidence type="ECO:0000259" key="1">
    <source>
        <dbReference type="Pfam" id="PF01464"/>
    </source>
</evidence>